<dbReference type="EMBL" id="FQXV01000001">
    <property type="protein sequence ID" value="SHH50632.1"/>
    <property type="molecule type" value="Genomic_DNA"/>
</dbReference>
<feature type="site" description="Positions MEP for the nucleophilic attack" evidence="4">
    <location>
        <position position="171"/>
    </location>
</feature>
<evidence type="ECO:0000256" key="1">
    <source>
        <dbReference type="ARBA" id="ARBA00022679"/>
    </source>
</evidence>
<dbReference type="InterPro" id="IPR034683">
    <property type="entry name" value="IspD/TarI"/>
</dbReference>
<proteinExistence type="inferred from homology"/>
<keyword evidence="3 4" id="KW-0414">Isoprene biosynthesis</keyword>
<gene>
    <name evidence="4" type="primary">ispD</name>
    <name evidence="5" type="ORF">SAMN02745823_00110</name>
</gene>
<reference evidence="5 6" key="1">
    <citation type="submission" date="2016-11" db="EMBL/GenBank/DDBJ databases">
        <authorList>
            <person name="Jaros S."/>
            <person name="Januszkiewicz K."/>
            <person name="Wedrychowicz H."/>
        </authorList>
    </citation>
    <scope>NUCLEOTIDE SEQUENCE [LARGE SCALE GENOMIC DNA]</scope>
    <source>
        <strain evidence="5 6">DSM 10068</strain>
    </source>
</reference>
<comment type="similarity">
    <text evidence="4">Belongs to the IspD/TarI cytidylyltransferase family. IspD subfamily.</text>
</comment>
<organism evidence="5 6">
    <name type="scientific">Sporobacter termitidis DSM 10068</name>
    <dbReference type="NCBI Taxonomy" id="1123282"/>
    <lineage>
        <taxon>Bacteria</taxon>
        <taxon>Bacillati</taxon>
        <taxon>Bacillota</taxon>
        <taxon>Clostridia</taxon>
        <taxon>Eubacteriales</taxon>
        <taxon>Oscillospiraceae</taxon>
        <taxon>Sporobacter</taxon>
    </lineage>
</organism>
<dbReference type="AlphaFoldDB" id="A0A1M5TIN6"/>
<dbReference type="PANTHER" id="PTHR32125:SF4">
    <property type="entry name" value="2-C-METHYL-D-ERYTHRITOL 4-PHOSPHATE CYTIDYLYLTRANSFERASE, CHLOROPLASTIC"/>
    <property type="match status" value="1"/>
</dbReference>
<evidence type="ECO:0000256" key="2">
    <source>
        <dbReference type="ARBA" id="ARBA00022695"/>
    </source>
</evidence>
<evidence type="ECO:0000313" key="5">
    <source>
        <dbReference type="EMBL" id="SHH50632.1"/>
    </source>
</evidence>
<dbReference type="SUPFAM" id="SSF53448">
    <property type="entry name" value="Nucleotide-diphospho-sugar transferases"/>
    <property type="match status" value="1"/>
</dbReference>
<dbReference type="EC" id="2.7.7.60" evidence="4"/>
<dbReference type="InterPro" id="IPR029044">
    <property type="entry name" value="Nucleotide-diphossugar_trans"/>
</dbReference>
<keyword evidence="1 4" id="KW-0808">Transferase</keyword>
<evidence type="ECO:0000313" key="6">
    <source>
        <dbReference type="Proteomes" id="UP000183995"/>
    </source>
</evidence>
<evidence type="ECO:0000256" key="4">
    <source>
        <dbReference type="HAMAP-Rule" id="MF_00108"/>
    </source>
</evidence>
<dbReference type="CDD" id="cd02516">
    <property type="entry name" value="CDP-ME_synthetase"/>
    <property type="match status" value="1"/>
</dbReference>
<feature type="site" description="Positions MEP for the nucleophilic attack" evidence="4">
    <location>
        <position position="227"/>
    </location>
</feature>
<keyword evidence="6" id="KW-1185">Reference proteome</keyword>
<dbReference type="GO" id="GO:0050518">
    <property type="term" value="F:2-C-methyl-D-erythritol 4-phosphate cytidylyltransferase activity"/>
    <property type="evidence" value="ECO:0007669"/>
    <property type="project" value="UniProtKB-UniRule"/>
</dbReference>
<dbReference type="InterPro" id="IPR050088">
    <property type="entry name" value="IspD/TarI_cytidylyltransf_bact"/>
</dbReference>
<comment type="function">
    <text evidence="4">Catalyzes the formation of 4-diphosphocytidyl-2-C-methyl-D-erythritol from CTP and 2-C-methyl-D-erythritol 4-phosphate (MEP).</text>
</comment>
<feature type="site" description="Transition state stabilizer" evidence="4">
    <location>
        <position position="34"/>
    </location>
</feature>
<dbReference type="FunFam" id="3.90.550.10:FF:000003">
    <property type="entry name" value="2-C-methyl-D-erythritol 4-phosphate cytidylyltransferase"/>
    <property type="match status" value="1"/>
</dbReference>
<comment type="catalytic activity">
    <reaction evidence="4">
        <text>2-C-methyl-D-erythritol 4-phosphate + CTP + H(+) = 4-CDP-2-C-methyl-D-erythritol + diphosphate</text>
        <dbReference type="Rhea" id="RHEA:13429"/>
        <dbReference type="ChEBI" id="CHEBI:15378"/>
        <dbReference type="ChEBI" id="CHEBI:33019"/>
        <dbReference type="ChEBI" id="CHEBI:37563"/>
        <dbReference type="ChEBI" id="CHEBI:57823"/>
        <dbReference type="ChEBI" id="CHEBI:58262"/>
        <dbReference type="EC" id="2.7.7.60"/>
    </reaction>
</comment>
<dbReference type="HAMAP" id="MF_00108">
    <property type="entry name" value="IspD"/>
    <property type="match status" value="1"/>
</dbReference>
<name>A0A1M5TIN6_9FIRM</name>
<dbReference type="PANTHER" id="PTHR32125">
    <property type="entry name" value="2-C-METHYL-D-ERYTHRITOL 4-PHOSPHATE CYTIDYLYLTRANSFERASE, CHLOROPLASTIC"/>
    <property type="match status" value="1"/>
</dbReference>
<dbReference type="GO" id="GO:0019288">
    <property type="term" value="P:isopentenyl diphosphate biosynthetic process, methylerythritol 4-phosphate pathway"/>
    <property type="evidence" value="ECO:0007669"/>
    <property type="project" value="UniProtKB-UniRule"/>
</dbReference>
<accession>A0A1M5TIN6</accession>
<dbReference type="STRING" id="1123282.SAMN02745823_00110"/>
<evidence type="ECO:0000256" key="3">
    <source>
        <dbReference type="ARBA" id="ARBA00023229"/>
    </source>
</evidence>
<protein>
    <recommendedName>
        <fullName evidence="4">2-C-methyl-D-erythritol 4-phosphate cytidylyltransferase</fullName>
        <ecNumber evidence="4">2.7.7.60</ecNumber>
    </recommendedName>
    <alternativeName>
        <fullName evidence="4">4-diphosphocytidyl-2C-methyl-D-erythritol synthase</fullName>
    </alternativeName>
    <alternativeName>
        <fullName evidence="4">MEP cytidylyltransferase</fullName>
        <shortName evidence="4">MCT</shortName>
    </alternativeName>
</protein>
<feature type="site" description="Transition state stabilizer" evidence="4">
    <location>
        <position position="40"/>
    </location>
</feature>
<dbReference type="UniPathway" id="UPA00056">
    <property type="reaction ID" value="UER00093"/>
</dbReference>
<dbReference type="Pfam" id="PF01128">
    <property type="entry name" value="IspD"/>
    <property type="match status" value="1"/>
</dbReference>
<dbReference type="NCBIfam" id="TIGR00453">
    <property type="entry name" value="ispD"/>
    <property type="match status" value="1"/>
</dbReference>
<dbReference type="OrthoDB" id="9806837at2"/>
<dbReference type="RefSeq" id="WP_073075700.1">
    <property type="nucleotide sequence ID" value="NZ_FQXV01000001.1"/>
</dbReference>
<dbReference type="Gene3D" id="3.90.550.10">
    <property type="entry name" value="Spore Coat Polysaccharide Biosynthesis Protein SpsA, Chain A"/>
    <property type="match status" value="1"/>
</dbReference>
<sequence length="254" mass="26998">MALKLSGLARREKAHENQKGCCSAVVAAGGASSRMEGQDKLFLDIGGVPVLAHTLLALNKCPEVGEIVVVTRQDRMDDVARLVSEYGVSKAAKLVPGGQTRLESVMNGVLQVSPHARLIAVHDGARPFVTGETVSLAVAAALKFSAAAPAVPVTSTVKMAKNNMVVKTVDRDGLFEIQTPQIFAAELLKGALQNAADKKLYITDDCMAVEALGCSVCLTAGTRENIKLTTAIDVAFAEAILQMRRKEDEDRTRL</sequence>
<dbReference type="Proteomes" id="UP000183995">
    <property type="component" value="Unassembled WGS sequence"/>
</dbReference>
<comment type="pathway">
    <text evidence="4">Isoprenoid biosynthesis; isopentenyl diphosphate biosynthesis via DXP pathway; isopentenyl diphosphate from 1-deoxy-D-xylulose 5-phosphate: step 2/6.</text>
</comment>
<dbReference type="InterPro" id="IPR001228">
    <property type="entry name" value="IspD"/>
</dbReference>
<keyword evidence="2 4" id="KW-0548">Nucleotidyltransferase</keyword>